<dbReference type="EMBL" id="MNCJ02000316">
    <property type="protein sequence ID" value="KAF5820291.1"/>
    <property type="molecule type" value="Genomic_DNA"/>
</dbReference>
<name>A0A251VJE9_HELAN</name>
<dbReference type="EMBL" id="CM007890">
    <property type="protein sequence ID" value="OTG35768.1"/>
    <property type="molecule type" value="Genomic_DNA"/>
</dbReference>
<proteinExistence type="predicted"/>
<gene>
    <name evidence="2" type="ORF">HannXRQ_Chr01g0000341</name>
    <name evidence="1" type="ORF">HanXRQr2_Chr01g0000551</name>
</gene>
<evidence type="ECO:0000313" key="1">
    <source>
        <dbReference type="EMBL" id="KAF5820291.1"/>
    </source>
</evidence>
<dbReference type="InParanoid" id="A0A251VJE9"/>
<protein>
    <submittedName>
        <fullName evidence="2">Uncharacterized protein</fullName>
    </submittedName>
</protein>
<reference evidence="1" key="3">
    <citation type="submission" date="2020-06" db="EMBL/GenBank/DDBJ databases">
        <title>Helianthus annuus Genome sequencing and assembly Release 2.</title>
        <authorList>
            <person name="Gouzy J."/>
            <person name="Langlade N."/>
            <person name="Munos S."/>
        </authorList>
    </citation>
    <scope>NUCLEOTIDE SEQUENCE</scope>
    <source>
        <tissue evidence="1">Leaves</tissue>
    </source>
</reference>
<dbReference type="AlphaFoldDB" id="A0A251VJE9"/>
<evidence type="ECO:0000313" key="2">
    <source>
        <dbReference type="EMBL" id="OTG35768.1"/>
    </source>
</evidence>
<dbReference type="Gramene" id="mRNA:HanXRQr2_Chr01g0000551">
    <property type="protein sequence ID" value="mRNA:HanXRQr2_Chr01g0000551"/>
    <property type="gene ID" value="HanXRQr2_Chr01g0000551"/>
</dbReference>
<sequence length="94" mass="10285">MFSFNETPPLVNNRLYFKNIIASDGVPVATVTGSGADLTLFSRASTPMFFFFLTLKIPTVTKQGRSAGVQTLSSPLCPGLVIKDLFWAKQLLGW</sequence>
<reference evidence="1 3" key="1">
    <citation type="journal article" date="2017" name="Nature">
        <title>The sunflower genome provides insights into oil metabolism, flowering and Asterid evolution.</title>
        <authorList>
            <person name="Badouin H."/>
            <person name="Gouzy J."/>
            <person name="Grassa C.J."/>
            <person name="Murat F."/>
            <person name="Staton S.E."/>
            <person name="Cottret L."/>
            <person name="Lelandais-Briere C."/>
            <person name="Owens G.L."/>
            <person name="Carrere S."/>
            <person name="Mayjonade B."/>
            <person name="Legrand L."/>
            <person name="Gill N."/>
            <person name="Kane N.C."/>
            <person name="Bowers J.E."/>
            <person name="Hubner S."/>
            <person name="Bellec A."/>
            <person name="Berard A."/>
            <person name="Berges H."/>
            <person name="Blanchet N."/>
            <person name="Boniface M.C."/>
            <person name="Brunel D."/>
            <person name="Catrice O."/>
            <person name="Chaidir N."/>
            <person name="Claudel C."/>
            <person name="Donnadieu C."/>
            <person name="Faraut T."/>
            <person name="Fievet G."/>
            <person name="Helmstetter N."/>
            <person name="King M."/>
            <person name="Knapp S.J."/>
            <person name="Lai Z."/>
            <person name="Le Paslier M.C."/>
            <person name="Lippi Y."/>
            <person name="Lorenzon L."/>
            <person name="Mandel J.R."/>
            <person name="Marage G."/>
            <person name="Marchand G."/>
            <person name="Marquand E."/>
            <person name="Bret-Mestries E."/>
            <person name="Morien E."/>
            <person name="Nambeesan S."/>
            <person name="Nguyen T."/>
            <person name="Pegot-Espagnet P."/>
            <person name="Pouilly N."/>
            <person name="Raftis F."/>
            <person name="Sallet E."/>
            <person name="Schiex T."/>
            <person name="Thomas J."/>
            <person name="Vandecasteele C."/>
            <person name="Vares D."/>
            <person name="Vear F."/>
            <person name="Vautrin S."/>
            <person name="Crespi M."/>
            <person name="Mangin B."/>
            <person name="Burke J.M."/>
            <person name="Salse J."/>
            <person name="Munos S."/>
            <person name="Vincourt P."/>
            <person name="Rieseberg L.H."/>
            <person name="Langlade N.B."/>
        </authorList>
    </citation>
    <scope>NUCLEOTIDE SEQUENCE [LARGE SCALE GENOMIC DNA]</scope>
    <source>
        <strain evidence="3">cv. SF193</strain>
        <tissue evidence="1">Leaves</tissue>
    </source>
</reference>
<dbReference type="Proteomes" id="UP000215914">
    <property type="component" value="Chromosome 1"/>
</dbReference>
<accession>A0A251VJE9</accession>
<organism evidence="2 3">
    <name type="scientific">Helianthus annuus</name>
    <name type="common">Common sunflower</name>
    <dbReference type="NCBI Taxonomy" id="4232"/>
    <lineage>
        <taxon>Eukaryota</taxon>
        <taxon>Viridiplantae</taxon>
        <taxon>Streptophyta</taxon>
        <taxon>Embryophyta</taxon>
        <taxon>Tracheophyta</taxon>
        <taxon>Spermatophyta</taxon>
        <taxon>Magnoliopsida</taxon>
        <taxon>eudicotyledons</taxon>
        <taxon>Gunneridae</taxon>
        <taxon>Pentapetalae</taxon>
        <taxon>asterids</taxon>
        <taxon>campanulids</taxon>
        <taxon>Asterales</taxon>
        <taxon>Asteraceae</taxon>
        <taxon>Asteroideae</taxon>
        <taxon>Heliantheae alliance</taxon>
        <taxon>Heliantheae</taxon>
        <taxon>Helianthus</taxon>
    </lineage>
</organism>
<evidence type="ECO:0000313" key="3">
    <source>
        <dbReference type="Proteomes" id="UP000215914"/>
    </source>
</evidence>
<reference evidence="2" key="2">
    <citation type="submission" date="2017-02" db="EMBL/GenBank/DDBJ databases">
        <title>Sunflower complete genome.</title>
        <authorList>
            <person name="Langlade N."/>
            <person name="Munos S."/>
        </authorList>
    </citation>
    <scope>NUCLEOTIDE SEQUENCE [LARGE SCALE GENOMIC DNA]</scope>
    <source>
        <tissue evidence="2">Leaves</tissue>
    </source>
</reference>
<keyword evidence="3" id="KW-1185">Reference proteome</keyword>